<protein>
    <submittedName>
        <fullName evidence="1">Uncharacterized protein</fullName>
    </submittedName>
</protein>
<dbReference type="EMBL" id="JAKOGI010002320">
    <property type="protein sequence ID" value="KAJ8422261.1"/>
    <property type="molecule type" value="Genomic_DNA"/>
</dbReference>
<keyword evidence="2" id="KW-1185">Reference proteome</keyword>
<evidence type="ECO:0000313" key="1">
    <source>
        <dbReference type="EMBL" id="KAJ8422261.1"/>
    </source>
</evidence>
<dbReference type="Proteomes" id="UP001153076">
    <property type="component" value="Unassembled WGS sequence"/>
</dbReference>
<dbReference type="SUPFAM" id="SSF56219">
    <property type="entry name" value="DNase I-like"/>
    <property type="match status" value="1"/>
</dbReference>
<name>A0A9Q1GK91_9CARY</name>
<dbReference type="OrthoDB" id="1434973at2759"/>
<dbReference type="PANTHER" id="PTHR33710">
    <property type="entry name" value="BNAC02G09200D PROTEIN"/>
    <property type="match status" value="1"/>
</dbReference>
<evidence type="ECO:0000313" key="2">
    <source>
        <dbReference type="Proteomes" id="UP001153076"/>
    </source>
</evidence>
<reference evidence="1" key="1">
    <citation type="submission" date="2022-04" db="EMBL/GenBank/DDBJ databases">
        <title>Carnegiea gigantea Genome sequencing and assembly v2.</title>
        <authorList>
            <person name="Copetti D."/>
            <person name="Sanderson M.J."/>
            <person name="Burquez A."/>
            <person name="Wojciechowski M.F."/>
        </authorList>
    </citation>
    <scope>NUCLEOTIDE SEQUENCE</scope>
    <source>
        <strain evidence="1">SGP5-SGP5p</strain>
        <tissue evidence="1">Aerial part</tissue>
    </source>
</reference>
<dbReference type="PANTHER" id="PTHR33710:SF71">
    <property type="entry name" value="ENDONUCLEASE_EXONUCLEASE_PHOSPHATASE DOMAIN-CONTAINING PROTEIN"/>
    <property type="match status" value="1"/>
</dbReference>
<sequence length="212" mass="24529">MALSQTLEHPWCVLGDFNSVLHQGERIGGLDVTDGEVKDFTACIQHCGLQKFFYEGAFFTWINKIVWSRIDRALHNELCYEGQAYTHMYYMSQGLSNCTLIILSFPHCPKPRYTFQFCDMWTKDKGFRDMVKHSLAHNQKSSKMKTLQQDPFNKDLIQQEASCRDHYIAINHSSILLIKQQSDGVGERSDYLAADNMIWSFSVKPSQHLFNS</sequence>
<accession>A0A9Q1GK91</accession>
<proteinExistence type="predicted"/>
<gene>
    <name evidence="1" type="ORF">Cgig2_029104</name>
</gene>
<dbReference type="Gene3D" id="3.60.10.10">
    <property type="entry name" value="Endonuclease/exonuclease/phosphatase"/>
    <property type="match status" value="1"/>
</dbReference>
<dbReference type="AlphaFoldDB" id="A0A9Q1GK91"/>
<comment type="caution">
    <text evidence="1">The sequence shown here is derived from an EMBL/GenBank/DDBJ whole genome shotgun (WGS) entry which is preliminary data.</text>
</comment>
<dbReference type="InterPro" id="IPR036691">
    <property type="entry name" value="Endo/exonu/phosph_ase_sf"/>
</dbReference>
<organism evidence="1 2">
    <name type="scientific">Carnegiea gigantea</name>
    <dbReference type="NCBI Taxonomy" id="171969"/>
    <lineage>
        <taxon>Eukaryota</taxon>
        <taxon>Viridiplantae</taxon>
        <taxon>Streptophyta</taxon>
        <taxon>Embryophyta</taxon>
        <taxon>Tracheophyta</taxon>
        <taxon>Spermatophyta</taxon>
        <taxon>Magnoliopsida</taxon>
        <taxon>eudicotyledons</taxon>
        <taxon>Gunneridae</taxon>
        <taxon>Pentapetalae</taxon>
        <taxon>Caryophyllales</taxon>
        <taxon>Cactineae</taxon>
        <taxon>Cactaceae</taxon>
        <taxon>Cactoideae</taxon>
        <taxon>Echinocereeae</taxon>
        <taxon>Carnegiea</taxon>
    </lineage>
</organism>